<evidence type="ECO:0000256" key="1">
    <source>
        <dbReference type="ARBA" id="ARBA00022448"/>
    </source>
</evidence>
<dbReference type="InterPro" id="IPR023393">
    <property type="entry name" value="START-like_dom_sf"/>
</dbReference>
<dbReference type="Pfam" id="PF01852">
    <property type="entry name" value="START"/>
    <property type="match status" value="1"/>
</dbReference>
<protein>
    <submittedName>
        <fullName evidence="5">Uncharacterized protein</fullName>
    </submittedName>
</protein>
<evidence type="ECO:0000256" key="2">
    <source>
        <dbReference type="ARBA" id="ARBA00023055"/>
    </source>
</evidence>
<dbReference type="InterPro" id="IPR002913">
    <property type="entry name" value="START_lipid-bd_dom"/>
</dbReference>
<sequence>MVYQEKAAELTKVIEGYLNDDADWKEVKNSKGVKVWAKKSEMFGGRLYKAEGVIDSPKEKVFEMVEPKTDGKRPGWDKAIKGLETLETVDDKTSVVRTVTHSAAKGLISSRDFVDVTVTVEADDYVATIAQSVTHSNCPEESGVVRGTNHPCGLICRPEGDKTKLIHFCQADIGGMLPTSLVESALPSNIVSFYESLREALK</sequence>
<reference evidence="5" key="1">
    <citation type="submission" date="2022-03" db="EMBL/GenBank/DDBJ databases">
        <authorList>
            <person name="Martin C."/>
        </authorList>
    </citation>
    <scope>NUCLEOTIDE SEQUENCE</scope>
</reference>
<keyword evidence="6" id="KW-1185">Reference proteome</keyword>
<keyword evidence="2" id="KW-0445">Lipid transport</keyword>
<evidence type="ECO:0000256" key="3">
    <source>
        <dbReference type="ARBA" id="ARBA00023121"/>
    </source>
</evidence>
<dbReference type="GO" id="GO:0006869">
    <property type="term" value="P:lipid transport"/>
    <property type="evidence" value="ECO:0007669"/>
    <property type="project" value="UniProtKB-KW"/>
</dbReference>
<name>A0A8J1TXY1_OWEFU</name>
<comment type="caution">
    <text evidence="5">The sequence shown here is derived from an EMBL/GenBank/DDBJ whole genome shotgun (WGS) entry which is preliminary data.</text>
</comment>
<gene>
    <name evidence="5" type="ORF">OFUS_LOCUS21013</name>
</gene>
<dbReference type="PROSITE" id="PS50848">
    <property type="entry name" value="START"/>
    <property type="match status" value="1"/>
</dbReference>
<dbReference type="PANTHER" id="PTHR46374:SF1">
    <property type="entry name" value="START DOMAIN-CONTAINING PROTEIN"/>
    <property type="match status" value="1"/>
</dbReference>
<dbReference type="OrthoDB" id="196858at2759"/>
<accession>A0A8J1TXY1</accession>
<evidence type="ECO:0000313" key="5">
    <source>
        <dbReference type="EMBL" id="CAH1796623.1"/>
    </source>
</evidence>
<proteinExistence type="predicted"/>
<dbReference type="SMART" id="SM00234">
    <property type="entry name" value="START"/>
    <property type="match status" value="1"/>
</dbReference>
<keyword evidence="3" id="KW-0446">Lipid-binding</keyword>
<comment type="function">
    <text evidence="4">May be involved in the intracellular transport of sterols or other lipids. May bind cholesterol or other sterols.</text>
</comment>
<dbReference type="GO" id="GO:0008289">
    <property type="term" value="F:lipid binding"/>
    <property type="evidence" value="ECO:0007669"/>
    <property type="project" value="UniProtKB-KW"/>
</dbReference>
<keyword evidence="1" id="KW-0813">Transport</keyword>
<dbReference type="InterPro" id="IPR043556">
    <property type="entry name" value="StARD5/6"/>
</dbReference>
<dbReference type="Gene3D" id="3.30.530.20">
    <property type="match status" value="1"/>
</dbReference>
<evidence type="ECO:0000313" key="6">
    <source>
        <dbReference type="Proteomes" id="UP000749559"/>
    </source>
</evidence>
<dbReference type="SUPFAM" id="SSF55961">
    <property type="entry name" value="Bet v1-like"/>
    <property type="match status" value="1"/>
</dbReference>
<dbReference type="EMBL" id="CAIIXF020000010">
    <property type="protein sequence ID" value="CAH1796623.1"/>
    <property type="molecule type" value="Genomic_DNA"/>
</dbReference>
<organism evidence="5 6">
    <name type="scientific">Owenia fusiformis</name>
    <name type="common">Polychaete worm</name>
    <dbReference type="NCBI Taxonomy" id="6347"/>
    <lineage>
        <taxon>Eukaryota</taxon>
        <taxon>Metazoa</taxon>
        <taxon>Spiralia</taxon>
        <taxon>Lophotrochozoa</taxon>
        <taxon>Annelida</taxon>
        <taxon>Polychaeta</taxon>
        <taxon>Sedentaria</taxon>
        <taxon>Canalipalpata</taxon>
        <taxon>Sabellida</taxon>
        <taxon>Oweniida</taxon>
        <taxon>Oweniidae</taxon>
        <taxon>Owenia</taxon>
    </lineage>
</organism>
<dbReference type="PANTHER" id="PTHR46374">
    <property type="entry name" value="PROTEIN CBG07384"/>
    <property type="match status" value="1"/>
</dbReference>
<dbReference type="Proteomes" id="UP000749559">
    <property type="component" value="Unassembled WGS sequence"/>
</dbReference>
<evidence type="ECO:0000256" key="4">
    <source>
        <dbReference type="ARBA" id="ARBA00024750"/>
    </source>
</evidence>
<dbReference type="AlphaFoldDB" id="A0A8J1TXY1"/>